<gene>
    <name evidence="1" type="ORF">QFC20_004835</name>
</gene>
<name>A0ACC2VV61_9TREE</name>
<keyword evidence="2" id="KW-1185">Reference proteome</keyword>
<proteinExistence type="predicted"/>
<organism evidence="1 2">
    <name type="scientific">Naganishia adeliensis</name>
    <dbReference type="NCBI Taxonomy" id="92952"/>
    <lineage>
        <taxon>Eukaryota</taxon>
        <taxon>Fungi</taxon>
        <taxon>Dikarya</taxon>
        <taxon>Basidiomycota</taxon>
        <taxon>Agaricomycotina</taxon>
        <taxon>Tremellomycetes</taxon>
        <taxon>Filobasidiales</taxon>
        <taxon>Filobasidiaceae</taxon>
        <taxon>Naganishia</taxon>
    </lineage>
</organism>
<evidence type="ECO:0000313" key="1">
    <source>
        <dbReference type="EMBL" id="KAJ9103026.1"/>
    </source>
</evidence>
<dbReference type="EMBL" id="JASBWS010000060">
    <property type="protein sequence ID" value="KAJ9103026.1"/>
    <property type="molecule type" value="Genomic_DNA"/>
</dbReference>
<accession>A0ACC2VV61</accession>
<sequence>MTIYALYIYDRHCECIYYHDWHQTRKLQPPRDGGQRKNVARYEDVHPVGEVEVKQQGEGRAQTTVAGLPFDEQAKPEEQFIAYRTSTYKFHLYTTPTNLSFIMLSDPLADSLRGVLRQIYAGPFVQCVVRNPLVDWENGEEGERSGVDNDAKGKMSIPSSDGRAASRRAQSFERACGIRGSVAEIKALGVKRDDGGNRLCLVKRDNDGGQTAEPFGAVRVLVRVTPSKP</sequence>
<dbReference type="Proteomes" id="UP001230649">
    <property type="component" value="Unassembled WGS sequence"/>
</dbReference>
<protein>
    <submittedName>
        <fullName evidence="1">Uncharacterized protein</fullName>
    </submittedName>
</protein>
<reference evidence="1" key="1">
    <citation type="submission" date="2023-04" db="EMBL/GenBank/DDBJ databases">
        <title>Draft Genome sequencing of Naganishia species isolated from polar environments using Oxford Nanopore Technology.</title>
        <authorList>
            <person name="Leo P."/>
            <person name="Venkateswaran K."/>
        </authorList>
    </citation>
    <scope>NUCLEOTIDE SEQUENCE</scope>
    <source>
        <strain evidence="1">MNA-CCFEE 5262</strain>
    </source>
</reference>
<evidence type="ECO:0000313" key="2">
    <source>
        <dbReference type="Proteomes" id="UP001230649"/>
    </source>
</evidence>
<comment type="caution">
    <text evidence="1">The sequence shown here is derived from an EMBL/GenBank/DDBJ whole genome shotgun (WGS) entry which is preliminary data.</text>
</comment>